<evidence type="ECO:0000313" key="4">
    <source>
        <dbReference type="Proteomes" id="UP000322225"/>
    </source>
</evidence>
<dbReference type="Proteomes" id="UP000322225">
    <property type="component" value="Chromosome 6"/>
</dbReference>
<evidence type="ECO:0000313" key="3">
    <source>
        <dbReference type="EMBL" id="WWD19091.1"/>
    </source>
</evidence>
<evidence type="ECO:0000256" key="1">
    <source>
        <dbReference type="ARBA" id="ARBA00010568"/>
    </source>
</evidence>
<dbReference type="PANTHER" id="PTHR31977">
    <property type="entry name" value="UPF0696 PROTEIN C11ORF68"/>
    <property type="match status" value="1"/>
</dbReference>
<dbReference type="GeneID" id="43589846"/>
<dbReference type="EMBL" id="CP144056">
    <property type="protein sequence ID" value="WWD19091.1"/>
    <property type="molecule type" value="Genomic_DNA"/>
</dbReference>
<feature type="compositionally biased region" description="Basic and acidic residues" evidence="2">
    <location>
        <begin position="316"/>
        <end position="331"/>
    </location>
</feature>
<keyword evidence="4" id="KW-1185">Reference proteome</keyword>
<proteinExistence type="inferred from homology"/>
<dbReference type="KEGG" id="ksn:43589846"/>
<dbReference type="InterPro" id="IPR015034">
    <property type="entry name" value="Bles03"/>
</dbReference>
<dbReference type="Pfam" id="PF08939">
    <property type="entry name" value="Bles03"/>
    <property type="match status" value="1"/>
</dbReference>
<gene>
    <name evidence="3" type="ORF">CI109_103549</name>
</gene>
<feature type="region of interest" description="Disordered" evidence="2">
    <location>
        <begin position="266"/>
        <end position="354"/>
    </location>
</feature>
<dbReference type="Gene3D" id="3.30.760.10">
    <property type="entry name" value="RNA Cap, Translation Initiation Factor Eif4e"/>
    <property type="match status" value="1"/>
</dbReference>
<comment type="similarity">
    <text evidence="1">Belongs to the UPF0696 family.</text>
</comment>
<organism evidence="3 4">
    <name type="scientific">Kwoniella shandongensis</name>
    <dbReference type="NCBI Taxonomy" id="1734106"/>
    <lineage>
        <taxon>Eukaryota</taxon>
        <taxon>Fungi</taxon>
        <taxon>Dikarya</taxon>
        <taxon>Basidiomycota</taxon>
        <taxon>Agaricomycotina</taxon>
        <taxon>Tremellomycetes</taxon>
        <taxon>Tremellales</taxon>
        <taxon>Cryptococcaceae</taxon>
        <taxon>Kwoniella</taxon>
    </lineage>
</organism>
<dbReference type="SUPFAM" id="SSF55418">
    <property type="entry name" value="eIF4e-like"/>
    <property type="match status" value="1"/>
</dbReference>
<dbReference type="InterPro" id="IPR023398">
    <property type="entry name" value="TIF_eIF4e-like"/>
</dbReference>
<reference evidence="3" key="2">
    <citation type="submission" date="2024-01" db="EMBL/GenBank/DDBJ databases">
        <title>Comparative genomics of Cryptococcus and Kwoniella reveals pathogenesis evolution and contrasting modes of karyotype evolution via chromosome fusion or intercentromeric recombination.</title>
        <authorList>
            <person name="Coelho M.A."/>
            <person name="David-Palma M."/>
            <person name="Shea T."/>
            <person name="Bowers K."/>
            <person name="McGinley-Smith S."/>
            <person name="Mohammad A.W."/>
            <person name="Gnirke A."/>
            <person name="Yurkov A.M."/>
            <person name="Nowrousian M."/>
            <person name="Sun S."/>
            <person name="Cuomo C.A."/>
            <person name="Heitman J."/>
        </authorList>
    </citation>
    <scope>NUCLEOTIDE SEQUENCE</scope>
    <source>
        <strain evidence="3">CBS 12478</strain>
    </source>
</reference>
<protein>
    <submittedName>
        <fullName evidence="3">Uncharacterized protein</fullName>
    </submittedName>
</protein>
<dbReference type="PANTHER" id="PTHR31977:SF1">
    <property type="entry name" value="UPF0696 PROTEIN C11ORF68"/>
    <property type="match status" value="1"/>
</dbReference>
<dbReference type="RefSeq" id="XP_031859942.1">
    <property type="nucleotide sequence ID" value="XM_032005695.1"/>
</dbReference>
<sequence>MSSKEEEDSKYTWSSTSGVRIEEFVKKIRPSMVTDDETNWIFVSNDDDMGDPEREAHATATGEANKLLEKLEKRLTEIEEDETIPVRAKKGVKSKKAVRDEAHEETKAGLKEVSLKHKWTYGKWMLFPSHDFVDGTWSTLAQSVAKGPLKDAGVTCAKVAPTPSSASDGETKPHLICLYLTDVYDLDAVKKVLEVLLTAHGIEPSSVKSDLYTVAGIDSNHPTKLRSTIWRPAEVIEGGVEAIKALKAQYKPTRKAFSKDDKLAGPVIIDDTSDDEKVSKAVKRKQKPDPSPVPEEEPKDETGTKHSNTNSASMKAPEKKKATEGGKDLIKRQKSAAMRFKENDIFAGSEGDSD</sequence>
<dbReference type="AlphaFoldDB" id="A0A5M6BW47"/>
<accession>A0A5M6BW47</accession>
<dbReference type="OrthoDB" id="10067381at2759"/>
<evidence type="ECO:0000256" key="2">
    <source>
        <dbReference type="SAM" id="MobiDB-lite"/>
    </source>
</evidence>
<name>A0A5M6BW47_9TREE</name>
<reference evidence="3" key="1">
    <citation type="submission" date="2017-08" db="EMBL/GenBank/DDBJ databases">
        <authorList>
            <person name="Cuomo C."/>
            <person name="Billmyre B."/>
            <person name="Heitman J."/>
        </authorList>
    </citation>
    <scope>NUCLEOTIDE SEQUENCE</scope>
    <source>
        <strain evidence="3">CBS 12478</strain>
    </source>
</reference>